<feature type="compositionally biased region" description="Polar residues" evidence="1">
    <location>
        <begin position="19"/>
        <end position="29"/>
    </location>
</feature>
<feature type="region of interest" description="Disordered" evidence="1">
    <location>
        <begin position="1"/>
        <end position="71"/>
    </location>
</feature>
<dbReference type="EMBL" id="JAODUO010000076">
    <property type="protein sequence ID" value="KAK2190549.1"/>
    <property type="molecule type" value="Genomic_DNA"/>
</dbReference>
<sequence length="435" mass="48870">MGNGKSAQKGEKDVKRGRNATNESNSAPASSRLFARKTCNQRDISGQLPTARNGRQDDKLPAALSPRSYDIYPRDKLRPRSLRTDDKDMYQCVLEQVLDNWPEYEALRNVVLPSSEVATVDTLHQMYSRMLDQHRHVKYLLVENRELRQSLGEIEEELSAQVQMMQRRDVEMLQLKSTLDRHPGPNDSLPEGADRPLRRTRSAFRPTPLVQAEGPDGMAVVVRRHSSGLTTSPAAAHGDGPVRRNNLSANFGRTCDLAETVTRLQTALEAERTERHALAQRLCYAGTVEDLPVPADTERRLVERYSRLGAIARDQVYSTLERHLGHVPTARKFAFLAATMETSYHVTSEALDEFRDGLHSLLLHPLHPLRYSDAVVNTDGSRIPRHDSPTKPTLRALASGDIPDCLMSHVNAFLRDMSDIINLTPLTEVCQVIHI</sequence>
<keyword evidence="3" id="KW-1185">Reference proteome</keyword>
<evidence type="ECO:0000313" key="2">
    <source>
        <dbReference type="EMBL" id="KAK2190549.1"/>
    </source>
</evidence>
<evidence type="ECO:0000256" key="1">
    <source>
        <dbReference type="SAM" id="MobiDB-lite"/>
    </source>
</evidence>
<dbReference type="Proteomes" id="UP001209878">
    <property type="component" value="Unassembled WGS sequence"/>
</dbReference>
<protein>
    <submittedName>
        <fullName evidence="2">Uncharacterized protein</fullName>
    </submittedName>
</protein>
<accession>A0AAD9P9D6</accession>
<feature type="compositionally biased region" description="Polar residues" evidence="1">
    <location>
        <begin position="41"/>
        <end position="50"/>
    </location>
</feature>
<comment type="caution">
    <text evidence="2">The sequence shown here is derived from an EMBL/GenBank/DDBJ whole genome shotgun (WGS) entry which is preliminary data.</text>
</comment>
<gene>
    <name evidence="2" type="ORF">NP493_76g00006</name>
</gene>
<feature type="region of interest" description="Disordered" evidence="1">
    <location>
        <begin position="178"/>
        <end position="199"/>
    </location>
</feature>
<proteinExistence type="predicted"/>
<dbReference type="AlphaFoldDB" id="A0AAD9P9D6"/>
<organism evidence="2 3">
    <name type="scientific">Ridgeia piscesae</name>
    <name type="common">Tubeworm</name>
    <dbReference type="NCBI Taxonomy" id="27915"/>
    <lineage>
        <taxon>Eukaryota</taxon>
        <taxon>Metazoa</taxon>
        <taxon>Spiralia</taxon>
        <taxon>Lophotrochozoa</taxon>
        <taxon>Annelida</taxon>
        <taxon>Polychaeta</taxon>
        <taxon>Sedentaria</taxon>
        <taxon>Canalipalpata</taxon>
        <taxon>Sabellida</taxon>
        <taxon>Siboglinidae</taxon>
        <taxon>Ridgeia</taxon>
    </lineage>
</organism>
<name>A0AAD9P9D6_RIDPI</name>
<reference evidence="2" key="1">
    <citation type="journal article" date="2023" name="Mol. Biol. Evol.">
        <title>Third-Generation Sequencing Reveals the Adaptive Role of the Epigenome in Three Deep-Sea Polychaetes.</title>
        <authorList>
            <person name="Perez M."/>
            <person name="Aroh O."/>
            <person name="Sun Y."/>
            <person name="Lan Y."/>
            <person name="Juniper S.K."/>
            <person name="Young C.R."/>
            <person name="Angers B."/>
            <person name="Qian P.Y."/>
        </authorList>
    </citation>
    <scope>NUCLEOTIDE SEQUENCE</scope>
    <source>
        <strain evidence="2">R07B-5</strain>
    </source>
</reference>
<evidence type="ECO:0000313" key="3">
    <source>
        <dbReference type="Proteomes" id="UP001209878"/>
    </source>
</evidence>